<evidence type="ECO:0000313" key="2">
    <source>
        <dbReference type="EMBL" id="GLK08409.1"/>
    </source>
</evidence>
<reference evidence="2" key="2">
    <citation type="submission" date="2023-01" db="EMBL/GenBank/DDBJ databases">
        <authorList>
            <person name="Sun Q."/>
            <person name="Evtushenko L."/>
        </authorList>
    </citation>
    <scope>NUCLEOTIDE SEQUENCE</scope>
    <source>
        <strain evidence="2">VKM Ac-2007</strain>
    </source>
</reference>
<dbReference type="Proteomes" id="UP001143474">
    <property type="component" value="Unassembled WGS sequence"/>
</dbReference>
<keyword evidence="3" id="KW-1185">Reference proteome</keyword>
<evidence type="ECO:0000256" key="1">
    <source>
        <dbReference type="SAM" id="SignalP"/>
    </source>
</evidence>
<sequence length="160" mass="15938">MGLAGRGAALAAAMLVGGVLTAGGAALATAMNQEAIHGCVTTATGALRVVAEGTACEEGETALDWNRQGPPGQFAVFPIKGEGGAVAPGATRFFKADCGGGNYALSGGYLGTATTAPVSVIVNTMDSKNPSTWKVGVVNHSQTETYKMVTYASCVPVAAQ</sequence>
<feature type="signal peptide" evidence="1">
    <location>
        <begin position="1"/>
        <end position="22"/>
    </location>
</feature>
<feature type="chain" id="PRO_5040892401" evidence="1">
    <location>
        <begin position="23"/>
        <end position="160"/>
    </location>
</feature>
<organism evidence="2 3">
    <name type="scientific">Streptosporangium carneum</name>
    <dbReference type="NCBI Taxonomy" id="47481"/>
    <lineage>
        <taxon>Bacteria</taxon>
        <taxon>Bacillati</taxon>
        <taxon>Actinomycetota</taxon>
        <taxon>Actinomycetes</taxon>
        <taxon>Streptosporangiales</taxon>
        <taxon>Streptosporangiaceae</taxon>
        <taxon>Streptosporangium</taxon>
    </lineage>
</organism>
<gene>
    <name evidence="2" type="ORF">GCM10017600_18140</name>
</gene>
<comment type="caution">
    <text evidence="2">The sequence shown here is derived from an EMBL/GenBank/DDBJ whole genome shotgun (WGS) entry which is preliminary data.</text>
</comment>
<dbReference type="EMBL" id="BSEV01000002">
    <property type="protein sequence ID" value="GLK08409.1"/>
    <property type="molecule type" value="Genomic_DNA"/>
</dbReference>
<proteinExistence type="predicted"/>
<reference evidence="2" key="1">
    <citation type="journal article" date="2014" name="Int. J. Syst. Evol. Microbiol.">
        <title>Complete genome sequence of Corynebacterium casei LMG S-19264T (=DSM 44701T), isolated from a smear-ripened cheese.</title>
        <authorList>
            <consortium name="US DOE Joint Genome Institute (JGI-PGF)"/>
            <person name="Walter F."/>
            <person name="Albersmeier A."/>
            <person name="Kalinowski J."/>
            <person name="Ruckert C."/>
        </authorList>
    </citation>
    <scope>NUCLEOTIDE SEQUENCE</scope>
    <source>
        <strain evidence="2">VKM Ac-2007</strain>
    </source>
</reference>
<accession>A0A9W6MBJ8</accession>
<protein>
    <submittedName>
        <fullName evidence="2">Uncharacterized protein</fullName>
    </submittedName>
</protein>
<name>A0A9W6MBJ8_9ACTN</name>
<evidence type="ECO:0000313" key="3">
    <source>
        <dbReference type="Proteomes" id="UP001143474"/>
    </source>
</evidence>
<keyword evidence="1" id="KW-0732">Signal</keyword>
<dbReference type="AlphaFoldDB" id="A0A9W6MBJ8"/>